<dbReference type="eggNOG" id="KOG1565">
    <property type="taxonomic scope" value="Eukaryota"/>
</dbReference>
<sequence length="388" mass="44101">MLVLDLAGIILLAASSDSRPVSNNYKERNENLTLLINYLKNFGYISMAIEEMPNLLSEETLINGIKMAQKFGGIEENGDPYDHDLQNLIRQKSINEYMDKGLDRETSRKYLLAAFDMWSKSGDINFYEADSKDSVDMLITHVNKHDAIELAHAWRPGPDNGGNVCFNAVKFIPKDDEHAKKIHGQYFATAVHEIGHALGIDHALSPSEIMYFAVSDRKGPSQRADAIHLENVLGPYINTKFPTYTEAPTDPMYALQPSDRDPPSACDTDIDAACVVKNKTYVFKRRWFWRFNFEGKVEGPPRKIFTLFKQFLPSETYIDAMAHDFHEPGGDRYFVFIGDHHYMMDFTFFSSQPNESVHLSESGIHVPKIDAAFHLLSKKEIKIFLFAG</sequence>
<dbReference type="SMART" id="SM00235">
    <property type="entry name" value="ZnMc"/>
    <property type="match status" value="1"/>
</dbReference>
<dbReference type="KEGG" id="hro:HELRODRAFT_184019"/>
<dbReference type="EnsemblMetazoa" id="HelroT184019">
    <property type="protein sequence ID" value="HelroP184019"/>
    <property type="gene ID" value="HelroG184019"/>
</dbReference>
<feature type="binding site" evidence="9">
    <location>
        <position position="161"/>
    </location>
    <ligand>
        <name>Ca(2+)</name>
        <dbReference type="ChEBI" id="CHEBI:29108"/>
        <label>2</label>
    </ligand>
</feature>
<accession>T1FKF7</accession>
<dbReference type="SUPFAM" id="SSF55486">
    <property type="entry name" value="Metalloproteases ('zincins'), catalytic domain"/>
    <property type="match status" value="1"/>
</dbReference>
<organism evidence="14 15">
    <name type="scientific">Helobdella robusta</name>
    <name type="common">Californian leech</name>
    <dbReference type="NCBI Taxonomy" id="6412"/>
    <lineage>
        <taxon>Eukaryota</taxon>
        <taxon>Metazoa</taxon>
        <taxon>Spiralia</taxon>
        <taxon>Lophotrochozoa</taxon>
        <taxon>Annelida</taxon>
        <taxon>Clitellata</taxon>
        <taxon>Hirudinea</taxon>
        <taxon>Rhynchobdellida</taxon>
        <taxon>Glossiphoniidae</taxon>
        <taxon>Helobdella</taxon>
    </lineage>
</organism>
<evidence type="ECO:0000256" key="11">
    <source>
        <dbReference type="SAM" id="SignalP"/>
    </source>
</evidence>
<keyword evidence="2" id="KW-0645">Protease</keyword>
<feature type="binding site" evidence="9">
    <location>
        <position position="196"/>
    </location>
    <ligand>
        <name>Zn(2+)</name>
        <dbReference type="ChEBI" id="CHEBI:29105"/>
        <label>2</label>
        <note>catalytic</note>
    </ligand>
</feature>
<reference evidence="15" key="1">
    <citation type="submission" date="2012-12" db="EMBL/GenBank/DDBJ databases">
        <authorList>
            <person name="Hellsten U."/>
            <person name="Grimwood J."/>
            <person name="Chapman J.A."/>
            <person name="Shapiro H."/>
            <person name="Aerts A."/>
            <person name="Otillar R.P."/>
            <person name="Terry A.Y."/>
            <person name="Boore J.L."/>
            <person name="Simakov O."/>
            <person name="Marletaz F."/>
            <person name="Cho S.-J."/>
            <person name="Edsinger-Gonzales E."/>
            <person name="Havlak P."/>
            <person name="Kuo D.-H."/>
            <person name="Larsson T."/>
            <person name="Lv J."/>
            <person name="Arendt D."/>
            <person name="Savage R."/>
            <person name="Osoegawa K."/>
            <person name="de Jong P."/>
            <person name="Lindberg D.R."/>
            <person name="Seaver E.C."/>
            <person name="Weisblat D.A."/>
            <person name="Putnam N.H."/>
            <person name="Grigoriev I.V."/>
            <person name="Rokhsar D.S."/>
        </authorList>
    </citation>
    <scope>NUCLEOTIDE SEQUENCE</scope>
</reference>
<evidence type="ECO:0000256" key="1">
    <source>
        <dbReference type="ARBA" id="ARBA00010370"/>
    </source>
</evidence>
<feature type="binding site" evidence="9">
    <location>
        <position position="192"/>
    </location>
    <ligand>
        <name>Zn(2+)</name>
        <dbReference type="ChEBI" id="CHEBI:29105"/>
        <label>2</label>
        <note>catalytic</note>
    </ligand>
</feature>
<dbReference type="InterPro" id="IPR001818">
    <property type="entry name" value="Pept_M10_metallopeptidase"/>
</dbReference>
<keyword evidence="15" id="KW-1185">Reference proteome</keyword>
<comment type="cofactor">
    <cofactor evidence="9">
        <name>Zn(2+)</name>
        <dbReference type="ChEBI" id="CHEBI:29105"/>
    </cofactor>
    <text evidence="9">Binds 2 Zn(2+) ions per subunit.</text>
</comment>
<feature type="binding site" evidence="9">
    <location>
        <position position="145"/>
    </location>
    <ligand>
        <name>Zn(2+)</name>
        <dbReference type="ChEBI" id="CHEBI:29105"/>
        <label>1</label>
    </ligand>
</feature>
<feature type="binding site" evidence="9">
    <location>
        <position position="152"/>
    </location>
    <ligand>
        <name>Zn(2+)</name>
        <dbReference type="ChEBI" id="CHEBI:29105"/>
        <label>1</label>
    </ligand>
</feature>
<dbReference type="Proteomes" id="UP000015101">
    <property type="component" value="Unassembled WGS sequence"/>
</dbReference>
<evidence type="ECO:0000313" key="15">
    <source>
        <dbReference type="Proteomes" id="UP000015101"/>
    </source>
</evidence>
<dbReference type="InterPro" id="IPR024079">
    <property type="entry name" value="MetalloPept_cat_dom_sf"/>
</dbReference>
<dbReference type="GO" id="GO:0031012">
    <property type="term" value="C:extracellular matrix"/>
    <property type="evidence" value="ECO:0007669"/>
    <property type="project" value="InterPro"/>
</dbReference>
<feature type="active site" evidence="8">
    <location>
        <position position="193"/>
    </location>
</feature>
<dbReference type="PANTHER" id="PTHR10201">
    <property type="entry name" value="MATRIX METALLOPROTEINASE"/>
    <property type="match status" value="1"/>
</dbReference>
<feature type="domain" description="Peptidase metallopeptidase" evidence="12">
    <location>
        <begin position="85"/>
        <end position="240"/>
    </location>
</feature>
<keyword evidence="6 9" id="KW-0862">Zinc</keyword>
<dbReference type="OrthoDB" id="406838at2759"/>
<dbReference type="Pfam" id="PF00413">
    <property type="entry name" value="Peptidase_M10"/>
    <property type="match status" value="1"/>
</dbReference>
<reference evidence="14" key="3">
    <citation type="submission" date="2015-06" db="UniProtKB">
        <authorList>
            <consortium name="EnsemblMetazoa"/>
        </authorList>
    </citation>
    <scope>IDENTIFICATION</scope>
</reference>
<dbReference type="STRING" id="6412.T1FKF7"/>
<dbReference type="PROSITE" id="PS51642">
    <property type="entry name" value="HEMOPEXIN_2"/>
    <property type="match status" value="1"/>
</dbReference>
<feature type="binding site" evidence="9">
    <location>
        <position position="202"/>
    </location>
    <ligand>
        <name>Zn(2+)</name>
        <dbReference type="ChEBI" id="CHEBI:29105"/>
        <label>2</label>
        <note>catalytic</note>
    </ligand>
</feature>
<proteinExistence type="inferred from homology"/>
<dbReference type="GO" id="GO:0004222">
    <property type="term" value="F:metalloendopeptidase activity"/>
    <property type="evidence" value="ECO:0000318"/>
    <property type="project" value="GO_Central"/>
</dbReference>
<dbReference type="HOGENOM" id="CLU_015489_6_0_1"/>
<comment type="similarity">
    <text evidence="1">Belongs to the peptidase M10A family.</text>
</comment>
<dbReference type="AlphaFoldDB" id="T1FKF7"/>
<dbReference type="GO" id="GO:0030574">
    <property type="term" value="P:collagen catabolic process"/>
    <property type="evidence" value="ECO:0000318"/>
    <property type="project" value="GO_Central"/>
</dbReference>
<dbReference type="GO" id="GO:0008270">
    <property type="term" value="F:zinc ion binding"/>
    <property type="evidence" value="ECO:0007669"/>
    <property type="project" value="InterPro"/>
</dbReference>
<feature type="binding site" evidence="9">
    <location>
        <position position="322"/>
    </location>
    <ligand>
        <name>Ca(2+)</name>
        <dbReference type="ChEBI" id="CHEBI:29108"/>
        <label>5</label>
    </ligand>
</feature>
<feature type="chain" id="PRO_5010980731" description="Peptidase metallopeptidase domain-containing protein" evidence="11">
    <location>
        <begin position="19"/>
        <end position="388"/>
    </location>
</feature>
<keyword evidence="3 9" id="KW-0479">Metal-binding</keyword>
<evidence type="ECO:0000313" key="14">
    <source>
        <dbReference type="EnsemblMetazoa" id="HelroP184019"/>
    </source>
</evidence>
<evidence type="ECO:0000256" key="3">
    <source>
        <dbReference type="ARBA" id="ARBA00022723"/>
    </source>
</evidence>
<dbReference type="RefSeq" id="XP_009012284.1">
    <property type="nucleotide sequence ID" value="XM_009014036.1"/>
</dbReference>
<dbReference type="InterPro" id="IPR036375">
    <property type="entry name" value="Hemopexin-like_dom_sf"/>
</dbReference>
<dbReference type="EMBL" id="AMQM01009114">
    <property type="status" value="NOT_ANNOTATED_CDS"/>
    <property type="molecule type" value="Genomic_DNA"/>
</dbReference>
<dbReference type="InterPro" id="IPR006026">
    <property type="entry name" value="Peptidase_Metallo"/>
</dbReference>
<evidence type="ECO:0000259" key="12">
    <source>
        <dbReference type="SMART" id="SM00235"/>
    </source>
</evidence>
<feature type="signal peptide" evidence="11">
    <location>
        <begin position="1"/>
        <end position="18"/>
    </location>
</feature>
<dbReference type="CTD" id="20209306"/>
<name>T1FKF7_HELRO</name>
<evidence type="ECO:0000256" key="8">
    <source>
        <dbReference type="PIRSR" id="PIRSR621190-1"/>
    </source>
</evidence>
<keyword evidence="4 11" id="KW-0732">Signal</keyword>
<dbReference type="SUPFAM" id="SSF50923">
    <property type="entry name" value="Hemopexin-like domain"/>
    <property type="match status" value="1"/>
</dbReference>
<feature type="repeat" description="Hemopexin" evidence="10">
    <location>
        <begin position="267"/>
        <end position="311"/>
    </location>
</feature>
<evidence type="ECO:0000256" key="7">
    <source>
        <dbReference type="ARBA" id="ARBA00023049"/>
    </source>
</evidence>
<evidence type="ECO:0000256" key="6">
    <source>
        <dbReference type="ARBA" id="ARBA00022833"/>
    </source>
</evidence>
<evidence type="ECO:0000256" key="10">
    <source>
        <dbReference type="PROSITE-ProRule" id="PRU01011"/>
    </source>
</evidence>
<dbReference type="Pfam" id="PF00045">
    <property type="entry name" value="Hemopexin"/>
    <property type="match status" value="1"/>
</dbReference>
<dbReference type="InterPro" id="IPR021190">
    <property type="entry name" value="Pept_M10A"/>
</dbReference>
<dbReference type="PRINTS" id="PR00138">
    <property type="entry name" value="MATRIXIN"/>
</dbReference>
<dbReference type="GO" id="GO:0030198">
    <property type="term" value="P:extracellular matrix organization"/>
    <property type="evidence" value="ECO:0000318"/>
    <property type="project" value="GO_Central"/>
</dbReference>
<dbReference type="InterPro" id="IPR018487">
    <property type="entry name" value="Hemopexin-like_repeat"/>
</dbReference>
<feature type="binding site" evidence="9">
    <location>
        <position position="210"/>
    </location>
    <ligand>
        <name>Zn(2+)</name>
        <dbReference type="ChEBI" id="CHEBI:29105"/>
        <label>2</label>
        <note>catalytic</note>
    </ligand>
</feature>
<keyword evidence="7" id="KW-0482">Metalloprotease</keyword>
<feature type="binding site" evidence="9">
    <location>
        <position position="319"/>
    </location>
    <ligand>
        <name>Ca(2+)</name>
        <dbReference type="ChEBI" id="CHEBI:29108"/>
        <label>4</label>
    </ligand>
</feature>
<dbReference type="Gene3D" id="3.40.390.10">
    <property type="entry name" value="Collagenase (Catalytic Domain)"/>
    <property type="match status" value="1"/>
</dbReference>
<dbReference type="Gene3D" id="2.110.10.10">
    <property type="entry name" value="Hemopexin-like domain"/>
    <property type="match status" value="1"/>
</dbReference>
<evidence type="ECO:0000313" key="13">
    <source>
        <dbReference type="EMBL" id="ESO09629.1"/>
    </source>
</evidence>
<dbReference type="GO" id="GO:0005615">
    <property type="term" value="C:extracellular space"/>
    <property type="evidence" value="ECO:0000318"/>
    <property type="project" value="GO_Central"/>
</dbReference>
<evidence type="ECO:0000256" key="9">
    <source>
        <dbReference type="PIRSR" id="PIRSR621190-2"/>
    </source>
</evidence>
<dbReference type="GeneID" id="20209306"/>
<dbReference type="GO" id="GO:0006508">
    <property type="term" value="P:proteolysis"/>
    <property type="evidence" value="ECO:0007669"/>
    <property type="project" value="UniProtKB-KW"/>
</dbReference>
<dbReference type="EMBL" id="KB095952">
    <property type="protein sequence ID" value="ESO09629.1"/>
    <property type="molecule type" value="Genomic_DNA"/>
</dbReference>
<dbReference type="InParanoid" id="T1FKF7"/>
<reference evidence="13 15" key="2">
    <citation type="journal article" date="2013" name="Nature">
        <title>Insights into bilaterian evolution from three spiralian genomes.</title>
        <authorList>
            <person name="Simakov O."/>
            <person name="Marletaz F."/>
            <person name="Cho S.J."/>
            <person name="Edsinger-Gonzales E."/>
            <person name="Havlak P."/>
            <person name="Hellsten U."/>
            <person name="Kuo D.H."/>
            <person name="Larsson T."/>
            <person name="Lv J."/>
            <person name="Arendt D."/>
            <person name="Savage R."/>
            <person name="Osoegawa K."/>
            <person name="de Jong P."/>
            <person name="Grimwood J."/>
            <person name="Chapman J.A."/>
            <person name="Shapiro H."/>
            <person name="Aerts A."/>
            <person name="Otillar R.P."/>
            <person name="Terry A.Y."/>
            <person name="Boore J.L."/>
            <person name="Grigoriev I.V."/>
            <person name="Lindberg D.R."/>
            <person name="Seaver E.C."/>
            <person name="Weisblat D.A."/>
            <person name="Putnam N.H."/>
            <person name="Rokhsar D.S."/>
        </authorList>
    </citation>
    <scope>NUCLEOTIDE SEQUENCE</scope>
</reference>
<feature type="binding site" evidence="9">
    <location>
        <position position="146"/>
    </location>
    <ligand>
        <name>Zn(2+)</name>
        <dbReference type="ChEBI" id="CHEBI:29105"/>
        <label>1</label>
    </ligand>
</feature>
<evidence type="ECO:0000256" key="2">
    <source>
        <dbReference type="ARBA" id="ARBA00022670"/>
    </source>
</evidence>
<dbReference type="SMART" id="SM00120">
    <property type="entry name" value="HX"/>
    <property type="match status" value="2"/>
</dbReference>
<feature type="binding site" evidence="9">
    <location>
        <position position="136"/>
    </location>
    <ligand>
        <name>Ca(2+)</name>
        <dbReference type="ChEBI" id="CHEBI:29108"/>
        <label>2</label>
    </ligand>
</feature>
<protein>
    <recommendedName>
        <fullName evidence="12">Peptidase metallopeptidase domain-containing protein</fullName>
    </recommendedName>
</protein>
<gene>
    <name evidence="14" type="primary">20209306</name>
    <name evidence="13" type="ORF">HELRODRAFT_184019</name>
</gene>
<comment type="cofactor">
    <cofactor evidence="9">
        <name>Ca(2+)</name>
        <dbReference type="ChEBI" id="CHEBI:29108"/>
    </cofactor>
    <text evidence="9">Can bind about 5 Ca(2+) ions per subunit.</text>
</comment>
<feature type="binding site" evidence="9">
    <location>
        <position position="372"/>
    </location>
    <ligand>
        <name>Ca(2+)</name>
        <dbReference type="ChEBI" id="CHEBI:29108"/>
        <label>5</label>
    </ligand>
</feature>
<dbReference type="PANTHER" id="PTHR10201:SF291">
    <property type="entry name" value="MATRIX METALLOPROTEINASE 1, ISOFORM C-RELATED"/>
    <property type="match status" value="1"/>
</dbReference>
<evidence type="ECO:0000256" key="5">
    <source>
        <dbReference type="ARBA" id="ARBA00022801"/>
    </source>
</evidence>
<keyword evidence="5" id="KW-0378">Hydrolase</keyword>
<keyword evidence="9" id="KW-0106">Calcium</keyword>
<feature type="binding site" evidence="9">
    <location>
        <position position="271"/>
    </location>
    <ligand>
        <name>Ca(2+)</name>
        <dbReference type="ChEBI" id="CHEBI:29108"/>
        <label>4</label>
    </ligand>
</feature>
<evidence type="ECO:0000256" key="4">
    <source>
        <dbReference type="ARBA" id="ARBA00022729"/>
    </source>
</evidence>